<feature type="region of interest" description="Disordered" evidence="1">
    <location>
        <begin position="321"/>
        <end position="393"/>
    </location>
</feature>
<name>A0A1I8N3A1_MUSDO</name>
<dbReference type="OrthoDB" id="10040691at2759"/>
<feature type="region of interest" description="Disordered" evidence="1">
    <location>
        <begin position="502"/>
        <end position="531"/>
    </location>
</feature>
<evidence type="ECO:0000256" key="1">
    <source>
        <dbReference type="SAM" id="MobiDB-lite"/>
    </source>
</evidence>
<dbReference type="STRING" id="7370.A0A1I8N3A1"/>
<dbReference type="InterPro" id="IPR006627">
    <property type="entry name" value="TDU_repeat"/>
</dbReference>
<dbReference type="InterPro" id="IPR028184">
    <property type="entry name" value="VGLL4"/>
</dbReference>
<feature type="region of interest" description="Disordered" evidence="1">
    <location>
        <begin position="202"/>
        <end position="224"/>
    </location>
</feature>
<accession>A0A1I8N3A1</accession>
<evidence type="ECO:0000313" key="4">
    <source>
        <dbReference type="RefSeq" id="XP_005180491.1"/>
    </source>
</evidence>
<dbReference type="PANTHER" id="PTHR17604">
    <property type="entry name" value="TRANSCRIPTION COFACTOR VESTIGIAL-LIKE PROTEIN 4"/>
    <property type="match status" value="1"/>
</dbReference>
<dbReference type="eggNOG" id="ENOG502T8ID">
    <property type="taxonomic scope" value="Eukaryota"/>
</dbReference>
<evidence type="ECO:0000313" key="3">
    <source>
        <dbReference type="Proteomes" id="UP001652621"/>
    </source>
</evidence>
<reference evidence="4" key="2">
    <citation type="submission" date="2025-04" db="UniProtKB">
        <authorList>
            <consortium name="RefSeq"/>
        </authorList>
    </citation>
    <scope>IDENTIFICATION</scope>
    <source>
        <strain evidence="4">Aabys</strain>
    </source>
</reference>
<feature type="compositionally biased region" description="Low complexity" evidence="1">
    <location>
        <begin position="558"/>
        <end position="612"/>
    </location>
</feature>
<dbReference type="KEGG" id="mde:101888995"/>
<sequence>MDYLYIVNAFKQQQQQFLLHQQQLQQQLQGSSSSGIGGVNPLTLHPNQHDNTNMANSLLWQPWRDLQQAAAVHHHLYRQQQQLQQQQQMQKEARLTSKELPTTAWRRERRLRTGEYHHPPQQQQQQQHPNHHHHHHHHLASPAGSSASSARGISPCSSPTPVVYGQNSPNSTVTSSATQLHSNAHQISMMMAAAAAAGMRPLCETTGRPSPPPPPPVASHSNMHMARPEPLNEAEIEDAPLDMSVSSSLKQRNSPPPPYREPLPGSQFISTLPRPSVITQAPPKRDTRDSALLANRENDNRSSESIDEHFRRSLGNDYFALFNKKSPSGQTTKTPSPQPSQQPPAAHARTPPPPVTSSTNSALQHSHTGGPSAVVAPPPAYPNVLTPAHQQQSNSVLLSPAAIMAAHMKAGGPTADHMGGTNSPPLPLVVRAPLPQQPLALQRATSVTSQTPLPSPQSPTIKVGSTQSPMSSTAGSRTASPLPLPINQTSSQQSSAITLSRFTSVENSPSSSPGQTAQVVTNVAPPNASPTLPAIMRIKTEPGLQSIKANNPTPPASPTSTTNPNILIVNNNNNSHNTVSSSSSPSSPSPSTASSATIKSNSTTTTGGHSSSAEVLASVDDHFAKALGDTWKRLQESKEMRK</sequence>
<dbReference type="PANTHER" id="PTHR17604:SF7">
    <property type="entry name" value="TONDU-DOMAIN-CONTAINING GROWTH INHIBITOR, ISOFORM A"/>
    <property type="match status" value="1"/>
</dbReference>
<dbReference type="Proteomes" id="UP001652621">
    <property type="component" value="Unplaced"/>
</dbReference>
<feature type="compositionally biased region" description="Low complexity" evidence="1">
    <location>
        <begin position="441"/>
        <end position="452"/>
    </location>
</feature>
<gene>
    <name evidence="2" type="primary">101888995</name>
    <name evidence="4" type="synonym">LOC101888995</name>
</gene>
<feature type="region of interest" description="Disordered" evidence="1">
    <location>
        <begin position="441"/>
        <end position="482"/>
    </location>
</feature>
<dbReference type="EnsemblMetazoa" id="MDOA011074-RA">
    <property type="protein sequence ID" value="MDOA011074-PA"/>
    <property type="gene ID" value="MDOA011074"/>
</dbReference>
<dbReference type="VEuPathDB" id="VectorBase:MDOMA2_011172"/>
<organism evidence="2">
    <name type="scientific">Musca domestica</name>
    <name type="common">House fly</name>
    <dbReference type="NCBI Taxonomy" id="7370"/>
    <lineage>
        <taxon>Eukaryota</taxon>
        <taxon>Metazoa</taxon>
        <taxon>Ecdysozoa</taxon>
        <taxon>Arthropoda</taxon>
        <taxon>Hexapoda</taxon>
        <taxon>Insecta</taxon>
        <taxon>Pterygota</taxon>
        <taxon>Neoptera</taxon>
        <taxon>Endopterygota</taxon>
        <taxon>Diptera</taxon>
        <taxon>Brachycera</taxon>
        <taxon>Muscomorpha</taxon>
        <taxon>Muscoidea</taxon>
        <taxon>Muscidae</taxon>
        <taxon>Musca</taxon>
    </lineage>
</organism>
<feature type="region of interest" description="Disordered" evidence="1">
    <location>
        <begin position="83"/>
        <end position="178"/>
    </location>
</feature>
<feature type="region of interest" description="Disordered" evidence="1">
    <location>
        <begin position="545"/>
        <end position="613"/>
    </location>
</feature>
<keyword evidence="3" id="KW-1185">Reference proteome</keyword>
<feature type="region of interest" description="Disordered" evidence="1">
    <location>
        <begin position="244"/>
        <end position="309"/>
    </location>
</feature>
<feature type="compositionally biased region" description="Low complexity" evidence="1">
    <location>
        <begin position="140"/>
        <end position="159"/>
    </location>
</feature>
<dbReference type="RefSeq" id="XP_005180491.1">
    <property type="nucleotide sequence ID" value="XM_005180434.3"/>
</dbReference>
<feature type="compositionally biased region" description="Low complexity" evidence="1">
    <location>
        <begin position="324"/>
        <end position="335"/>
    </location>
</feature>
<evidence type="ECO:0000313" key="2">
    <source>
        <dbReference type="EnsemblMetazoa" id="MDOA011074-PA"/>
    </source>
</evidence>
<feature type="compositionally biased region" description="Basic and acidic residues" evidence="1">
    <location>
        <begin position="296"/>
        <end position="309"/>
    </location>
</feature>
<feature type="compositionally biased region" description="Basic residues" evidence="1">
    <location>
        <begin position="129"/>
        <end position="139"/>
    </location>
</feature>
<dbReference type="AlphaFoldDB" id="A0A1I8N3A1"/>
<dbReference type="VEuPathDB" id="VectorBase:MDOA011074"/>
<dbReference type="GO" id="GO:0001223">
    <property type="term" value="F:transcription coactivator binding"/>
    <property type="evidence" value="ECO:0007669"/>
    <property type="project" value="TreeGrafter"/>
</dbReference>
<feature type="compositionally biased region" description="Polar residues" evidence="1">
    <location>
        <begin position="165"/>
        <end position="178"/>
    </location>
</feature>
<dbReference type="GO" id="GO:0045892">
    <property type="term" value="P:negative regulation of DNA-templated transcription"/>
    <property type="evidence" value="ECO:0007669"/>
    <property type="project" value="TreeGrafter"/>
</dbReference>
<reference evidence="2" key="1">
    <citation type="submission" date="2020-05" db="UniProtKB">
        <authorList>
            <consortium name="EnsemblMetazoa"/>
        </authorList>
    </citation>
    <scope>IDENTIFICATION</scope>
    <source>
        <strain evidence="2">Aabys</strain>
    </source>
</reference>
<feature type="compositionally biased region" description="Low complexity" evidence="1">
    <location>
        <begin position="119"/>
        <end position="128"/>
    </location>
</feature>
<proteinExistence type="predicted"/>
<feature type="compositionally biased region" description="Polar residues" evidence="1">
    <location>
        <begin position="463"/>
        <end position="479"/>
    </location>
</feature>
<dbReference type="SMART" id="SM00711">
    <property type="entry name" value="TDU"/>
    <property type="match status" value="2"/>
</dbReference>
<protein>
    <submittedName>
        <fullName evidence="4">Mucin-5AC isoform X1</fullName>
    </submittedName>
</protein>
<feature type="compositionally biased region" description="Polar residues" evidence="1">
    <location>
        <begin position="244"/>
        <end position="253"/>
    </location>
</feature>
<feature type="compositionally biased region" description="Polar residues" evidence="1">
    <location>
        <begin position="502"/>
        <end position="521"/>
    </location>
</feature>